<proteinExistence type="predicted"/>
<protein>
    <submittedName>
        <fullName evidence="1">Uncharacterized protein</fullName>
    </submittedName>
</protein>
<reference evidence="1 2" key="1">
    <citation type="submission" date="2018-05" db="EMBL/GenBank/DDBJ databases">
        <title>Whole genome sequencing for identification of molecular markers to develop diagnostic detection tools for the regulated plant pathogen Lachnellula willkommii.</title>
        <authorList>
            <person name="Giroux E."/>
            <person name="Bilodeau G."/>
        </authorList>
    </citation>
    <scope>NUCLEOTIDE SEQUENCE [LARGE SCALE GENOMIC DNA]</scope>
    <source>
        <strain evidence="1 2">CBS 625.97</strain>
    </source>
</reference>
<dbReference type="EMBL" id="QGMG01000387">
    <property type="protein sequence ID" value="TVY54010.1"/>
    <property type="molecule type" value="Genomic_DNA"/>
</dbReference>
<evidence type="ECO:0000313" key="1">
    <source>
        <dbReference type="EMBL" id="TVY54010.1"/>
    </source>
</evidence>
<keyword evidence="2" id="KW-1185">Reference proteome</keyword>
<dbReference type="OrthoDB" id="4236860at2759"/>
<gene>
    <name evidence="1" type="ORF">LCER1_G003572</name>
</gene>
<dbReference type="AlphaFoldDB" id="A0A7D8US04"/>
<organism evidence="1 2">
    <name type="scientific">Lachnellula cervina</name>
    <dbReference type="NCBI Taxonomy" id="1316786"/>
    <lineage>
        <taxon>Eukaryota</taxon>
        <taxon>Fungi</taxon>
        <taxon>Dikarya</taxon>
        <taxon>Ascomycota</taxon>
        <taxon>Pezizomycotina</taxon>
        <taxon>Leotiomycetes</taxon>
        <taxon>Helotiales</taxon>
        <taxon>Lachnaceae</taxon>
        <taxon>Lachnellula</taxon>
    </lineage>
</organism>
<evidence type="ECO:0000313" key="2">
    <source>
        <dbReference type="Proteomes" id="UP000481288"/>
    </source>
</evidence>
<name>A0A7D8US04_9HELO</name>
<sequence>MCAATMLLKIHVGSQTWQTAKALCAQRFLDLHYRRIGRQQTALLSQQHQDCTSQVDVLAAGQQQSMLDETSFPASEWLDGNYPDVSIMVKIPHRTLANCSIPQIGIDCFDLDMDLGLDLELDNTWDCNWIIRGKPGGPPGRTE</sequence>
<accession>A0A7D8US04</accession>
<dbReference type="Proteomes" id="UP000481288">
    <property type="component" value="Unassembled WGS sequence"/>
</dbReference>
<comment type="caution">
    <text evidence="1">The sequence shown here is derived from an EMBL/GenBank/DDBJ whole genome shotgun (WGS) entry which is preliminary data.</text>
</comment>